<dbReference type="InterPro" id="IPR002347">
    <property type="entry name" value="SDR_fam"/>
</dbReference>
<dbReference type="Pfam" id="PF00106">
    <property type="entry name" value="adh_short"/>
    <property type="match status" value="1"/>
</dbReference>
<reference evidence="5" key="1">
    <citation type="submission" date="2023-03" db="EMBL/GenBank/DDBJ databases">
        <title>Massive genome expansion in bonnet fungi (Mycena s.s.) driven by repeated elements and novel gene families across ecological guilds.</title>
        <authorList>
            <consortium name="Lawrence Berkeley National Laboratory"/>
            <person name="Harder C.B."/>
            <person name="Miyauchi S."/>
            <person name="Viragh M."/>
            <person name="Kuo A."/>
            <person name="Thoen E."/>
            <person name="Andreopoulos B."/>
            <person name="Lu D."/>
            <person name="Skrede I."/>
            <person name="Drula E."/>
            <person name="Henrissat B."/>
            <person name="Morin E."/>
            <person name="Kohler A."/>
            <person name="Barry K."/>
            <person name="LaButti K."/>
            <person name="Morin E."/>
            <person name="Salamov A."/>
            <person name="Lipzen A."/>
            <person name="Mereny Z."/>
            <person name="Hegedus B."/>
            <person name="Baldrian P."/>
            <person name="Stursova M."/>
            <person name="Weitz H."/>
            <person name="Taylor A."/>
            <person name="Grigoriev I.V."/>
            <person name="Nagy L.G."/>
            <person name="Martin F."/>
            <person name="Kauserud H."/>
        </authorList>
    </citation>
    <scope>NUCLEOTIDE SEQUENCE</scope>
    <source>
        <strain evidence="5">9144</strain>
    </source>
</reference>
<name>A0AAD6UR47_9AGAR</name>
<comment type="similarity">
    <text evidence="1 4">Belongs to the short-chain dehydrogenases/reductases (SDR) family.</text>
</comment>
<dbReference type="PRINTS" id="PR00081">
    <property type="entry name" value="GDHRDH"/>
</dbReference>
<evidence type="ECO:0000313" key="5">
    <source>
        <dbReference type="EMBL" id="KAJ7190198.1"/>
    </source>
</evidence>
<proteinExistence type="inferred from homology"/>
<dbReference type="CDD" id="cd05374">
    <property type="entry name" value="17beta-HSD-like_SDR_c"/>
    <property type="match status" value="1"/>
</dbReference>
<dbReference type="Gene3D" id="3.40.50.720">
    <property type="entry name" value="NAD(P)-binding Rossmann-like Domain"/>
    <property type="match status" value="1"/>
</dbReference>
<evidence type="ECO:0000256" key="4">
    <source>
        <dbReference type="RuleBase" id="RU000363"/>
    </source>
</evidence>
<dbReference type="InterPro" id="IPR051911">
    <property type="entry name" value="SDR_oxidoreductase"/>
</dbReference>
<dbReference type="PANTHER" id="PTHR43976">
    <property type="entry name" value="SHORT CHAIN DEHYDROGENASE"/>
    <property type="match status" value="1"/>
</dbReference>
<keyword evidence="2" id="KW-0521">NADP</keyword>
<comment type="caution">
    <text evidence="5">The sequence shown here is derived from an EMBL/GenBank/DDBJ whole genome shotgun (WGS) entry which is preliminary data.</text>
</comment>
<dbReference type="EMBL" id="JARJCW010000155">
    <property type="protein sequence ID" value="KAJ7190198.1"/>
    <property type="molecule type" value="Genomic_DNA"/>
</dbReference>
<dbReference type="SUPFAM" id="SSF51735">
    <property type="entry name" value="NAD(P)-binding Rossmann-fold domains"/>
    <property type="match status" value="1"/>
</dbReference>
<dbReference type="InterPro" id="IPR036291">
    <property type="entry name" value="NAD(P)-bd_dom_sf"/>
</dbReference>
<dbReference type="PRINTS" id="PR00080">
    <property type="entry name" value="SDRFAMILY"/>
</dbReference>
<sequence length="285" mass="31003">MARTRTIFITGASSGIGLASAKLFHEKGWNVIATMRTPTADHELSKYQDRMLVQRLDLQILDSIKPAIDEGIKKFSAIDVLLNNAGYGQNGLFEAIPRETVQEQFDVNLFGLMDVTRAILPHFRANGCGGVINVSSGAGFWALPMSSMYSASKFALEGFTEGLSYELASQNIFVKSVIPHGGVTSTNFVDRFRNSTAATEADIQAVYKDFTAATVKSFSKMIAAAGVSSSDVAAAIFTAATDGTDQLRYFIGNDARGFLNARYTSKSDEEFMKFMRGFFPGVKLD</sequence>
<dbReference type="AlphaFoldDB" id="A0AAD6UR47"/>
<gene>
    <name evidence="5" type="ORF">GGX14DRAFT_483695</name>
</gene>
<dbReference type="Proteomes" id="UP001219525">
    <property type="component" value="Unassembled WGS sequence"/>
</dbReference>
<dbReference type="GO" id="GO:0016491">
    <property type="term" value="F:oxidoreductase activity"/>
    <property type="evidence" value="ECO:0007669"/>
    <property type="project" value="UniProtKB-KW"/>
</dbReference>
<organism evidence="5 6">
    <name type="scientific">Mycena pura</name>
    <dbReference type="NCBI Taxonomy" id="153505"/>
    <lineage>
        <taxon>Eukaryota</taxon>
        <taxon>Fungi</taxon>
        <taxon>Dikarya</taxon>
        <taxon>Basidiomycota</taxon>
        <taxon>Agaricomycotina</taxon>
        <taxon>Agaricomycetes</taxon>
        <taxon>Agaricomycetidae</taxon>
        <taxon>Agaricales</taxon>
        <taxon>Marasmiineae</taxon>
        <taxon>Mycenaceae</taxon>
        <taxon>Mycena</taxon>
    </lineage>
</organism>
<evidence type="ECO:0000256" key="3">
    <source>
        <dbReference type="ARBA" id="ARBA00023002"/>
    </source>
</evidence>
<evidence type="ECO:0000256" key="1">
    <source>
        <dbReference type="ARBA" id="ARBA00006484"/>
    </source>
</evidence>
<accession>A0AAD6UR47</accession>
<keyword evidence="6" id="KW-1185">Reference proteome</keyword>
<dbReference type="PROSITE" id="PS00061">
    <property type="entry name" value="ADH_SHORT"/>
    <property type="match status" value="1"/>
</dbReference>
<dbReference type="InterPro" id="IPR020904">
    <property type="entry name" value="Sc_DH/Rdtase_CS"/>
</dbReference>
<keyword evidence="3" id="KW-0560">Oxidoreductase</keyword>
<evidence type="ECO:0000313" key="6">
    <source>
        <dbReference type="Proteomes" id="UP001219525"/>
    </source>
</evidence>
<dbReference type="PANTHER" id="PTHR43976:SF16">
    <property type="entry name" value="SHORT-CHAIN DEHYDROGENASE_REDUCTASE FAMILY PROTEIN"/>
    <property type="match status" value="1"/>
</dbReference>
<protein>
    <submittedName>
        <fullName evidence="5">Short-chain dehydrogenase reductase SDR</fullName>
    </submittedName>
</protein>
<evidence type="ECO:0000256" key="2">
    <source>
        <dbReference type="ARBA" id="ARBA00022857"/>
    </source>
</evidence>